<dbReference type="SUPFAM" id="SSF53850">
    <property type="entry name" value="Periplasmic binding protein-like II"/>
    <property type="match status" value="1"/>
</dbReference>
<feature type="chain" id="PRO_5047332658" evidence="1">
    <location>
        <begin position="24"/>
        <end position="342"/>
    </location>
</feature>
<name>A0ABT1RBC6_9HYPH</name>
<dbReference type="InterPro" id="IPR007210">
    <property type="entry name" value="ABC_Gly_betaine_transp_sub-bd"/>
</dbReference>
<evidence type="ECO:0000256" key="1">
    <source>
        <dbReference type="SAM" id="SignalP"/>
    </source>
</evidence>
<gene>
    <name evidence="3" type="primary">proX</name>
    <name evidence="3" type="ORF">GB927_020820</name>
</gene>
<sequence>MHKLYKMLTATACCVAITHGAFAQSLPGEGKTIRFARGDSLGANYIQDDILIQGLEKLGYDVKLTTVSTIAFFQAASQGDLDVAADINIPQEIAAYEPVKDTVELVGDGNIVGGGTNGYLVDKKTAETYNLTNFEQLKDPKIAALFDANGDGKADLVNCDPGWQCGDVVDYQVEKFGLADTVKTVRGKYEVLLAETFARFKRGEPTLVYTWQPSWVTDTLKPGTETVWLPIPYDAMPDNIHATNGHLVKGVVGCAGGQDPCRMVTGSWNWMSAANRDFIAENPAVRAFLAEAKWPTSTWAEWESELNKDTSDRAIKTIADGWIAKNQAQFDTWVEAATKAVD</sequence>
<keyword evidence="4" id="KW-1185">Reference proteome</keyword>
<reference evidence="3" key="1">
    <citation type="submission" date="2021-07" db="EMBL/GenBank/DDBJ databases">
        <title>Shinella sp. nov., a novel member of the genus Shinella from water.</title>
        <authorList>
            <person name="Deng Y."/>
        </authorList>
    </citation>
    <scope>NUCLEOTIDE SEQUENCE</scope>
    <source>
        <strain evidence="3">CPCC 100929</strain>
    </source>
</reference>
<keyword evidence="1" id="KW-0732">Signal</keyword>
<evidence type="ECO:0000313" key="4">
    <source>
        <dbReference type="Proteomes" id="UP000996601"/>
    </source>
</evidence>
<comment type="caution">
    <text evidence="3">The sequence shown here is derived from an EMBL/GenBank/DDBJ whole genome shotgun (WGS) entry which is preliminary data.</text>
</comment>
<dbReference type="RefSeq" id="WP_256119133.1">
    <property type="nucleotide sequence ID" value="NZ_WHSB02000008.1"/>
</dbReference>
<dbReference type="NCBIfam" id="NF008334">
    <property type="entry name" value="PRK11119.1"/>
    <property type="match status" value="1"/>
</dbReference>
<dbReference type="Pfam" id="PF04069">
    <property type="entry name" value="OpuAC"/>
    <property type="match status" value="1"/>
</dbReference>
<dbReference type="Proteomes" id="UP000996601">
    <property type="component" value="Unassembled WGS sequence"/>
</dbReference>
<protein>
    <submittedName>
        <fullName evidence="3">Glycine betaine/L-proline ABC transporter substrate-binding protein ProX</fullName>
    </submittedName>
</protein>
<proteinExistence type="predicted"/>
<feature type="domain" description="ABC-type glycine betaine transport system substrate-binding" evidence="2">
    <location>
        <begin position="32"/>
        <end position="325"/>
    </location>
</feature>
<accession>A0ABT1RBC6</accession>
<evidence type="ECO:0000259" key="2">
    <source>
        <dbReference type="Pfam" id="PF04069"/>
    </source>
</evidence>
<dbReference type="Gene3D" id="3.40.190.100">
    <property type="entry name" value="Glycine betaine-binding periplasmic protein, domain 2"/>
    <property type="match status" value="1"/>
</dbReference>
<dbReference type="EMBL" id="WHSB02000008">
    <property type="protein sequence ID" value="MCQ4632499.1"/>
    <property type="molecule type" value="Genomic_DNA"/>
</dbReference>
<dbReference type="Gene3D" id="3.40.190.10">
    <property type="entry name" value="Periplasmic binding protein-like II"/>
    <property type="match status" value="1"/>
</dbReference>
<organism evidence="3 4">
    <name type="scientific">Shinella lacus</name>
    <dbReference type="NCBI Taxonomy" id="2654216"/>
    <lineage>
        <taxon>Bacteria</taxon>
        <taxon>Pseudomonadati</taxon>
        <taxon>Pseudomonadota</taxon>
        <taxon>Alphaproteobacteria</taxon>
        <taxon>Hyphomicrobiales</taxon>
        <taxon>Rhizobiaceae</taxon>
        <taxon>Shinella</taxon>
    </lineage>
</organism>
<feature type="signal peptide" evidence="1">
    <location>
        <begin position="1"/>
        <end position="23"/>
    </location>
</feature>
<evidence type="ECO:0000313" key="3">
    <source>
        <dbReference type="EMBL" id="MCQ4632499.1"/>
    </source>
</evidence>